<evidence type="ECO:0000313" key="7">
    <source>
        <dbReference type="EMBL" id="MBB5201842.1"/>
    </source>
</evidence>
<name>A0A840RXB5_9BURK</name>
<dbReference type="GO" id="GO:0046872">
    <property type="term" value="F:metal ion binding"/>
    <property type="evidence" value="ECO:0007669"/>
    <property type="project" value="UniProtKB-KW"/>
</dbReference>
<dbReference type="RefSeq" id="WP_168057160.1">
    <property type="nucleotide sequence ID" value="NZ_JAAOZT010000017.1"/>
</dbReference>
<evidence type="ECO:0000256" key="1">
    <source>
        <dbReference type="ARBA" id="ARBA00010996"/>
    </source>
</evidence>
<keyword evidence="8" id="KW-1185">Reference proteome</keyword>
<dbReference type="Pfam" id="PF02630">
    <property type="entry name" value="SCO1-SenC"/>
    <property type="match status" value="1"/>
</dbReference>
<comment type="caution">
    <text evidence="7">The sequence shown here is derived from an EMBL/GenBank/DDBJ whole genome shotgun (WGS) entry which is preliminary data.</text>
</comment>
<keyword evidence="3" id="KW-0479">Metal-binding</keyword>
<evidence type="ECO:0000256" key="2">
    <source>
        <dbReference type="ARBA" id="ARBA00023008"/>
    </source>
</evidence>
<sequence length="204" mass="22672">MRLPKIIFGPLFFSAVLASTSAFSEDMEVHAHRHHRNMSTESSQVVVEYSLPRVNLVQQDGKTVSLTNALDDGRPVILNFIYTTCTTVCPLTSQTFSQLQTALGSDKYKVHLVSISIDPEEDTPARLQQYAKKFGADSEWNHYTGSVEASIATQRAFDVYRGDKMNHNPVTLLRSAPGKPWLRIDGLSSAADLLNAYRNLVAVK</sequence>
<comment type="similarity">
    <text evidence="1">Belongs to the SCO1/2 family.</text>
</comment>
<dbReference type="PROSITE" id="PS51352">
    <property type="entry name" value="THIOREDOXIN_2"/>
    <property type="match status" value="1"/>
</dbReference>
<dbReference type="InterPro" id="IPR036249">
    <property type="entry name" value="Thioredoxin-like_sf"/>
</dbReference>
<evidence type="ECO:0000256" key="3">
    <source>
        <dbReference type="PIRSR" id="PIRSR603782-1"/>
    </source>
</evidence>
<feature type="disulfide bond" description="Redox-active" evidence="4">
    <location>
        <begin position="85"/>
        <end position="89"/>
    </location>
</feature>
<evidence type="ECO:0000256" key="4">
    <source>
        <dbReference type="PIRSR" id="PIRSR603782-2"/>
    </source>
</evidence>
<feature type="binding site" evidence="3">
    <location>
        <position position="89"/>
    </location>
    <ligand>
        <name>Cu cation</name>
        <dbReference type="ChEBI" id="CHEBI:23378"/>
    </ligand>
</feature>
<dbReference type="CDD" id="cd02968">
    <property type="entry name" value="SCO"/>
    <property type="match status" value="1"/>
</dbReference>
<dbReference type="EMBL" id="JACHHQ010000008">
    <property type="protein sequence ID" value="MBB5201842.1"/>
    <property type="molecule type" value="Genomic_DNA"/>
</dbReference>
<dbReference type="SUPFAM" id="SSF52833">
    <property type="entry name" value="Thioredoxin-like"/>
    <property type="match status" value="1"/>
</dbReference>
<proteinExistence type="inferred from homology"/>
<feature type="chain" id="PRO_5032299246" evidence="5">
    <location>
        <begin position="25"/>
        <end position="204"/>
    </location>
</feature>
<evidence type="ECO:0000313" key="8">
    <source>
        <dbReference type="Proteomes" id="UP000571084"/>
    </source>
</evidence>
<keyword evidence="2 3" id="KW-0186">Copper</keyword>
<evidence type="ECO:0000256" key="5">
    <source>
        <dbReference type="SAM" id="SignalP"/>
    </source>
</evidence>
<dbReference type="InterPro" id="IPR003782">
    <property type="entry name" value="SCO1/SenC"/>
</dbReference>
<keyword evidence="5" id="KW-0732">Signal</keyword>
<reference evidence="7 8" key="1">
    <citation type="submission" date="2020-08" db="EMBL/GenBank/DDBJ databases">
        <title>Genomic Encyclopedia of Type Strains, Phase IV (KMG-IV): sequencing the most valuable type-strain genomes for metagenomic binning, comparative biology and taxonomic classification.</title>
        <authorList>
            <person name="Goeker M."/>
        </authorList>
    </citation>
    <scope>NUCLEOTIDE SEQUENCE [LARGE SCALE GENOMIC DNA]</scope>
    <source>
        <strain evidence="7 8">DSM 23240</strain>
    </source>
</reference>
<dbReference type="Proteomes" id="UP000571084">
    <property type="component" value="Unassembled WGS sequence"/>
</dbReference>
<dbReference type="PANTHER" id="PTHR12151:SF25">
    <property type="entry name" value="LINALOOL DEHYDRATASE_ISOMERASE DOMAIN-CONTAINING PROTEIN"/>
    <property type="match status" value="1"/>
</dbReference>
<dbReference type="PANTHER" id="PTHR12151">
    <property type="entry name" value="ELECTRON TRANSPORT PROTIN SCO1/SENC FAMILY MEMBER"/>
    <property type="match status" value="1"/>
</dbReference>
<feature type="domain" description="Thioredoxin" evidence="6">
    <location>
        <begin position="45"/>
        <end position="202"/>
    </location>
</feature>
<dbReference type="Gene3D" id="3.40.30.10">
    <property type="entry name" value="Glutaredoxin"/>
    <property type="match status" value="1"/>
</dbReference>
<feature type="signal peptide" evidence="5">
    <location>
        <begin position="1"/>
        <end position="24"/>
    </location>
</feature>
<protein>
    <submittedName>
        <fullName evidence="7">Protein SCO1/2</fullName>
    </submittedName>
</protein>
<gene>
    <name evidence="7" type="ORF">HNR39_003700</name>
</gene>
<accession>A0A840RXB5</accession>
<organism evidence="7 8">
    <name type="scientific">Glaciimonas immobilis</name>
    <dbReference type="NCBI Taxonomy" id="728004"/>
    <lineage>
        <taxon>Bacteria</taxon>
        <taxon>Pseudomonadati</taxon>
        <taxon>Pseudomonadota</taxon>
        <taxon>Betaproteobacteria</taxon>
        <taxon>Burkholderiales</taxon>
        <taxon>Oxalobacteraceae</taxon>
        <taxon>Glaciimonas</taxon>
    </lineage>
</organism>
<dbReference type="AlphaFoldDB" id="A0A840RXB5"/>
<evidence type="ECO:0000259" key="6">
    <source>
        <dbReference type="PROSITE" id="PS51352"/>
    </source>
</evidence>
<feature type="binding site" evidence="3">
    <location>
        <position position="85"/>
    </location>
    <ligand>
        <name>Cu cation</name>
        <dbReference type="ChEBI" id="CHEBI:23378"/>
    </ligand>
</feature>
<dbReference type="InterPro" id="IPR013766">
    <property type="entry name" value="Thioredoxin_domain"/>
</dbReference>
<keyword evidence="4" id="KW-1015">Disulfide bond</keyword>